<evidence type="ECO:0000256" key="1">
    <source>
        <dbReference type="ARBA" id="ARBA00004429"/>
    </source>
</evidence>
<feature type="transmembrane region" description="Helical" evidence="10">
    <location>
        <begin position="136"/>
        <end position="158"/>
    </location>
</feature>
<feature type="transmembrane region" description="Helical" evidence="10">
    <location>
        <begin position="170"/>
        <end position="188"/>
    </location>
</feature>
<dbReference type="PIRSF" id="PIRSF006603">
    <property type="entry name" value="DinF"/>
    <property type="match status" value="1"/>
</dbReference>
<keyword evidence="8 10" id="KW-0472">Membrane</keyword>
<reference evidence="11 12" key="1">
    <citation type="submission" date="2023-10" db="EMBL/GenBank/DDBJ databases">
        <title>Complete genome sequence of Shewanella sp. DAU334.</title>
        <authorList>
            <person name="Lee Y.-S."/>
            <person name="Jeong H.-R."/>
            <person name="Hwang E.-J."/>
            <person name="Choi Y.-L."/>
            <person name="Kim G.-D."/>
        </authorList>
    </citation>
    <scope>NUCLEOTIDE SEQUENCE [LARGE SCALE GENOMIC DNA]</scope>
    <source>
        <strain evidence="11 12">DAU334</strain>
    </source>
</reference>
<dbReference type="InterPro" id="IPR002528">
    <property type="entry name" value="MATE_fam"/>
</dbReference>
<dbReference type="EMBL" id="CP136522">
    <property type="protein sequence ID" value="WOT03589.1"/>
    <property type="molecule type" value="Genomic_DNA"/>
</dbReference>
<feature type="transmembrane region" description="Helical" evidence="10">
    <location>
        <begin position="352"/>
        <end position="379"/>
    </location>
</feature>
<dbReference type="Pfam" id="PF01554">
    <property type="entry name" value="MatE"/>
    <property type="match status" value="2"/>
</dbReference>
<comment type="subcellular location">
    <subcellularLocation>
        <location evidence="1">Cell inner membrane</location>
        <topology evidence="1">Multi-pass membrane protein</topology>
    </subcellularLocation>
</comment>
<feature type="transmembrane region" description="Helical" evidence="10">
    <location>
        <begin position="414"/>
        <end position="433"/>
    </location>
</feature>
<evidence type="ECO:0000256" key="3">
    <source>
        <dbReference type="ARBA" id="ARBA00022449"/>
    </source>
</evidence>
<feature type="transmembrane region" description="Helical" evidence="10">
    <location>
        <begin position="320"/>
        <end position="340"/>
    </location>
</feature>
<feature type="transmembrane region" description="Helical" evidence="10">
    <location>
        <begin position="20"/>
        <end position="41"/>
    </location>
</feature>
<gene>
    <name evidence="11" type="ORF">RGE70_09455</name>
</gene>
<keyword evidence="5 10" id="KW-0812">Transmembrane</keyword>
<evidence type="ECO:0000256" key="4">
    <source>
        <dbReference type="ARBA" id="ARBA00022475"/>
    </source>
</evidence>
<feature type="transmembrane region" description="Helical" evidence="10">
    <location>
        <begin position="194"/>
        <end position="213"/>
    </location>
</feature>
<keyword evidence="2" id="KW-0813">Transport</keyword>
<dbReference type="InterPro" id="IPR050222">
    <property type="entry name" value="MATE_MdtK"/>
</dbReference>
<evidence type="ECO:0000313" key="12">
    <source>
        <dbReference type="Proteomes" id="UP001529491"/>
    </source>
</evidence>
<dbReference type="PANTHER" id="PTHR43298">
    <property type="entry name" value="MULTIDRUG RESISTANCE PROTEIN NORM-RELATED"/>
    <property type="match status" value="1"/>
</dbReference>
<sequence length="449" mass="49091">MSLFSTTLKLIIERTLPLTVGLFAIMLVQLVDSVFIGMLGLEQLAVHGITLPFQAAVTGVQVGIGVAATSIMSYACGSQNTEKARATATISVVWGTVFISLICIILWLLEAEIFSAFVSSDVSAQHLHTLAQTFKLYWPFWLLSTVAVAALYLLTCVFRANGDTKTTGRMFLLASLINLILDPVLIFLLDMGIIGAAIASTIGYGCCAIYMFISAKRKYWLNTMATCFTARSIIVQLVRISGATVANQLLPSVSAFICILLIARISTESIAFWSLLVRLESFLLVFTLALTMSVPPMVGRYLGELRYSKINQLIMLTSKLLMLFHLFIALVMVLSATWLVPLLSNDLVIKNWFSIAMWVMPFSYAPLGLCMLVVSVLNAVGEPKQALKVSIVRLFILYVPAIWVGASTGVINNVVYSAFIANALAGAYAWLTLKRLMITPSSTTKYIKA</sequence>
<dbReference type="Proteomes" id="UP001529491">
    <property type="component" value="Chromosome"/>
</dbReference>
<feature type="transmembrane region" description="Helical" evidence="10">
    <location>
        <begin position="53"/>
        <end position="76"/>
    </location>
</feature>
<organism evidence="11 12">
    <name type="scientific">Shewanella youngdeokensis</name>
    <dbReference type="NCBI Taxonomy" id="2999068"/>
    <lineage>
        <taxon>Bacteria</taxon>
        <taxon>Pseudomonadati</taxon>
        <taxon>Pseudomonadota</taxon>
        <taxon>Gammaproteobacteria</taxon>
        <taxon>Alteromonadales</taxon>
        <taxon>Shewanellaceae</taxon>
        <taxon>Shewanella</taxon>
    </lineage>
</organism>
<feature type="transmembrane region" description="Helical" evidence="10">
    <location>
        <begin position="88"/>
        <end position="109"/>
    </location>
</feature>
<evidence type="ECO:0000256" key="8">
    <source>
        <dbReference type="ARBA" id="ARBA00023136"/>
    </source>
</evidence>
<evidence type="ECO:0000256" key="5">
    <source>
        <dbReference type="ARBA" id="ARBA00022692"/>
    </source>
</evidence>
<name>A0ABZ0JTF4_9GAMM</name>
<keyword evidence="3" id="KW-0050">Antiport</keyword>
<dbReference type="PANTHER" id="PTHR43298:SF2">
    <property type="entry name" value="FMN_FAD EXPORTER YEEO-RELATED"/>
    <property type="match status" value="1"/>
</dbReference>
<protein>
    <recommendedName>
        <fullName evidence="9">Multidrug-efflux transporter</fullName>
    </recommendedName>
</protein>
<evidence type="ECO:0000256" key="9">
    <source>
        <dbReference type="ARBA" id="ARBA00031636"/>
    </source>
</evidence>
<evidence type="ECO:0000313" key="11">
    <source>
        <dbReference type="EMBL" id="WOT03589.1"/>
    </source>
</evidence>
<keyword evidence="7" id="KW-0406">Ion transport</keyword>
<feature type="transmembrane region" description="Helical" evidence="10">
    <location>
        <begin position="281"/>
        <end position="299"/>
    </location>
</feature>
<feature type="transmembrane region" description="Helical" evidence="10">
    <location>
        <begin position="249"/>
        <end position="275"/>
    </location>
</feature>
<evidence type="ECO:0000256" key="2">
    <source>
        <dbReference type="ARBA" id="ARBA00022448"/>
    </source>
</evidence>
<feature type="transmembrane region" description="Helical" evidence="10">
    <location>
        <begin position="391"/>
        <end position="408"/>
    </location>
</feature>
<keyword evidence="4" id="KW-1003">Cell membrane</keyword>
<accession>A0ABZ0JTF4</accession>
<dbReference type="RefSeq" id="WP_310471215.1">
    <property type="nucleotide sequence ID" value="NZ_CP136522.1"/>
</dbReference>
<dbReference type="InterPro" id="IPR048279">
    <property type="entry name" value="MdtK-like"/>
</dbReference>
<evidence type="ECO:0000256" key="6">
    <source>
        <dbReference type="ARBA" id="ARBA00022989"/>
    </source>
</evidence>
<keyword evidence="12" id="KW-1185">Reference proteome</keyword>
<keyword evidence="6 10" id="KW-1133">Transmembrane helix</keyword>
<proteinExistence type="predicted"/>
<evidence type="ECO:0000256" key="7">
    <source>
        <dbReference type="ARBA" id="ARBA00023065"/>
    </source>
</evidence>
<evidence type="ECO:0000256" key="10">
    <source>
        <dbReference type="SAM" id="Phobius"/>
    </source>
</evidence>